<dbReference type="Proteomes" id="UP000249467">
    <property type="component" value="Unassembled WGS sequence"/>
</dbReference>
<keyword evidence="1" id="KW-0175">Coiled coil</keyword>
<dbReference type="EMBL" id="QBML01000034">
    <property type="protein sequence ID" value="PZO37072.1"/>
    <property type="molecule type" value="Genomic_DNA"/>
</dbReference>
<dbReference type="AlphaFoldDB" id="A0A2W4VXG2"/>
<name>A0A2W4VXG2_9CYAN</name>
<reference evidence="2 3" key="2">
    <citation type="submission" date="2018-06" db="EMBL/GenBank/DDBJ databases">
        <title>Metagenomic assembly of (sub)arctic Cyanobacteria and their associated microbiome from non-axenic cultures.</title>
        <authorList>
            <person name="Baurain D."/>
        </authorList>
    </citation>
    <scope>NUCLEOTIDE SEQUENCE [LARGE SCALE GENOMIC DNA]</scope>
    <source>
        <strain evidence="2">ULC066bin1</strain>
    </source>
</reference>
<organism evidence="2 3">
    <name type="scientific">Pseudanabaena frigida</name>
    <dbReference type="NCBI Taxonomy" id="945775"/>
    <lineage>
        <taxon>Bacteria</taxon>
        <taxon>Bacillati</taxon>
        <taxon>Cyanobacteriota</taxon>
        <taxon>Cyanophyceae</taxon>
        <taxon>Pseudanabaenales</taxon>
        <taxon>Pseudanabaenaceae</taxon>
        <taxon>Pseudanabaena</taxon>
    </lineage>
</organism>
<reference evidence="2 3" key="1">
    <citation type="submission" date="2018-04" db="EMBL/GenBank/DDBJ databases">
        <authorList>
            <person name="Go L.Y."/>
            <person name="Mitchell J.A."/>
        </authorList>
    </citation>
    <scope>NUCLEOTIDE SEQUENCE [LARGE SCALE GENOMIC DNA]</scope>
    <source>
        <strain evidence="2">ULC066bin1</strain>
    </source>
</reference>
<gene>
    <name evidence="2" type="ORF">DCF19_19805</name>
</gene>
<evidence type="ECO:0000313" key="2">
    <source>
        <dbReference type="EMBL" id="PZO37072.1"/>
    </source>
</evidence>
<accession>A0A2W4VXG2</accession>
<feature type="coiled-coil region" evidence="1">
    <location>
        <begin position="191"/>
        <end position="244"/>
    </location>
</feature>
<protein>
    <submittedName>
        <fullName evidence="2">Uncharacterized protein</fullName>
    </submittedName>
</protein>
<evidence type="ECO:0000256" key="1">
    <source>
        <dbReference type="SAM" id="Coils"/>
    </source>
</evidence>
<comment type="caution">
    <text evidence="2">The sequence shown here is derived from an EMBL/GenBank/DDBJ whole genome shotgun (WGS) entry which is preliminary data.</text>
</comment>
<sequence length="858" mass="94229">MKPDLQLHQDEDEVQMKPDLQLHQDEDEVQMKPDLQLKESSGCTSGCQCTSCSPSGITVQRKINISQISGSPDLLNRKLIDMVQQDITQIQRFGDSSAHATGCSCSDCGVSPTQIQRKTETDHGSSCSCPMCSGSSEKIQAKFEGNGTSPVSISSSSNDSPVIQRHTAYEHYLLGQVDPSELSNIPMVREIPQLEKQFEEISKQIKKAQSTSNLAEALVLDTKLKDAKKKKEDVRHTLDQEMERLWAFKSNPEVLSNKEGEVGKVEKSDDDKWQVPIVKLPVKGDAKDAVAGDTSIIVSYSEINTFPDFFGNPETIANTPKAAVLKLLQGVRQQAYVEVSNLYKEIFGEDKNKLSDFSNRENLAITQGDFEGAVGPRGQAVNDSAYEKRTELGVQGATTRSKKEEKSQEYFAALERNACHFAPYSWQQWETYHTRARALAASSALGKQNAEDIRDMEGDEDAIDGIEQQALEESNQALLQNAFGEHYLQDSFAAGHLIDKTGVMQAFTKWINANGKKLGSTDEAKSQWAMASMIANKQGTASDLESNPQALDDRMMRGEIDSVGEAAGEVGLGATEDIIFMMWWRKAANDSKGDKHLTPDQAAEKCTLPSVKNNAVKAKQLMDGLVAKNFAKIKTSGVIKKTEFYSLDEAQVDVLKGKGAYKATLAMKIHSSEDDDPEYDDSEYDYTEEAYTEEAEEFNLAAYNEFMSNAYIQGATKYFHDKYCKEGLEVITGAGDSIGRIYGDAKMLSAGGQKGVEYSAKTSQMSREAIFNIVNGTPEDADSITAIRNRFPTQVKVPSVGNRTLENWNSQFLYTDESFKEAASTGAKIAYKAKGGGGISGGNAINVGEIVKHDSSVF</sequence>
<proteinExistence type="predicted"/>
<evidence type="ECO:0000313" key="3">
    <source>
        <dbReference type="Proteomes" id="UP000249467"/>
    </source>
</evidence>